<sequence length="928" mass="97840">MVAPLSQPSLNVLVARRGTADGILDVLTDLSAVGLVSPFLWVAEHEVTRTTVHATVVDGGRKHRTTIQSTLAARNFAYVRLVVLVPVSGSAESPSIGTHQELSELLNSSAGGARVTRVRILIVRPDGPTVDSATIEGWHNLLIAPEDARGPGSGHELLTPTDDPVVIGRHAAPAIASTVGMWAHIDHAPLDNSAPPPGQTIRVVRSFYRSIDASAAESQLRRKVFESGTALPLPRQQGESVYYIDDAAISARAMARAWWNKSRHLLRGPRVSPPPVPVKTIGALEAIKMFFSYLLAALKNSPGEWYAGVVRRVSTGVAGAVQSTVFGARSEYAVVVNGVTAQGAPAGLDDIAAASDRLGAMLGGGMDDHDVRSDLSSVWDDYANGALTLADGGERSPGMPPIQIGANRAVMRSVTDCVVAESERFEVAGPLAAVIGISSVSPNDVYAINTLAATLSRAEGDPVVGFEAKNTGMALKEWATVTGRSYGAQVGRAILESLAVTTREVRELIGRMEGRTGAPDISTQARARQRMLAMCIKLFGGLLFVALVGLGLLFGFAVLPLQWALGFAFMSILAWAVASVVTFMKERGELFAEMARRQSDSAKAEADRLNLKTALRDVNRLSTAYSQYLAWSRALGALLRAPFGPEAAAVPVLPHIGVGLPLSTKIGVAKPGGDVVANVAQQVRRDLFRIGWLTPVWERAIADAGNGLGALGQDIRENSRLLFGSEGVGSGSPLDVWSSEVAAGRVVASGSDELWRQVLSTLSDPRSPIGAALRDHVESVSPAGPEIVGLPDFLAGLEAGAGDLGVQYFDDELFTDAAASAGDPRIALNWPPSDGGPDDPRARPRVGLGAVTALTQFSDAIPEYLFRFVGTRSQPAPDLVLIPGGDAALELESDVVSSVDEHERGRHAAAPQPGPRHVEVPGSGTYVF</sequence>
<comment type="caution">
    <text evidence="2">The sequence shown here is derived from an EMBL/GenBank/DDBJ whole genome shotgun (WGS) entry which is preliminary data.</text>
</comment>
<organism evidence="2 3">
    <name type="scientific">Antrihabitans stalactiti</name>
    <dbReference type="NCBI Taxonomy" id="2584121"/>
    <lineage>
        <taxon>Bacteria</taxon>
        <taxon>Bacillati</taxon>
        <taxon>Actinomycetota</taxon>
        <taxon>Actinomycetes</taxon>
        <taxon>Mycobacteriales</taxon>
        <taxon>Nocardiaceae</taxon>
        <taxon>Antrihabitans</taxon>
    </lineage>
</organism>
<keyword evidence="1" id="KW-0812">Transmembrane</keyword>
<feature type="transmembrane region" description="Helical" evidence="1">
    <location>
        <begin position="538"/>
        <end position="557"/>
    </location>
</feature>
<keyword evidence="1" id="KW-0472">Membrane</keyword>
<dbReference type="AlphaFoldDB" id="A0A848K8C9"/>
<dbReference type="EMBL" id="VCQU01000002">
    <property type="protein sequence ID" value="NMN95063.1"/>
    <property type="molecule type" value="Genomic_DNA"/>
</dbReference>
<protein>
    <submittedName>
        <fullName evidence="2">Magnesium transporter</fullName>
    </submittedName>
</protein>
<reference evidence="2 3" key="1">
    <citation type="submission" date="2019-05" db="EMBL/GenBank/DDBJ databases">
        <authorList>
            <person name="Lee S.D."/>
        </authorList>
    </citation>
    <scope>NUCLEOTIDE SEQUENCE [LARGE SCALE GENOMIC DNA]</scope>
    <source>
        <strain evidence="2 3">YC2-7</strain>
    </source>
</reference>
<name>A0A848K8C9_9NOCA</name>
<keyword evidence="1" id="KW-1133">Transmembrane helix</keyword>
<gene>
    <name evidence="2" type="ORF">FGL95_08450</name>
</gene>
<keyword evidence="3" id="KW-1185">Reference proteome</keyword>
<dbReference type="RefSeq" id="WP_169585763.1">
    <property type="nucleotide sequence ID" value="NZ_VCQU01000002.1"/>
</dbReference>
<evidence type="ECO:0000256" key="1">
    <source>
        <dbReference type="SAM" id="Phobius"/>
    </source>
</evidence>
<evidence type="ECO:0000313" key="3">
    <source>
        <dbReference type="Proteomes" id="UP000535543"/>
    </source>
</evidence>
<dbReference type="Proteomes" id="UP000535543">
    <property type="component" value="Unassembled WGS sequence"/>
</dbReference>
<evidence type="ECO:0000313" key="2">
    <source>
        <dbReference type="EMBL" id="NMN95063.1"/>
    </source>
</evidence>
<accession>A0A848K8C9</accession>
<reference evidence="2 3" key="2">
    <citation type="submission" date="2020-06" db="EMBL/GenBank/DDBJ databases">
        <title>Antribacter stalactiti gen. nov., sp. nov., a new member of the family Nacardiaceae isolated from a cave.</title>
        <authorList>
            <person name="Kim I.S."/>
        </authorList>
    </citation>
    <scope>NUCLEOTIDE SEQUENCE [LARGE SCALE GENOMIC DNA]</scope>
    <source>
        <strain evidence="2 3">YC2-7</strain>
    </source>
</reference>
<proteinExistence type="predicted"/>
<feature type="transmembrane region" description="Helical" evidence="1">
    <location>
        <begin position="563"/>
        <end position="584"/>
    </location>
</feature>